<keyword evidence="2" id="KW-1185">Reference proteome</keyword>
<accession>A0AAN8FK00</accession>
<dbReference type="SUPFAM" id="SSF48371">
    <property type="entry name" value="ARM repeat"/>
    <property type="match status" value="1"/>
</dbReference>
<evidence type="ECO:0000313" key="1">
    <source>
        <dbReference type="EMBL" id="KAK5971140.1"/>
    </source>
</evidence>
<dbReference type="InterPro" id="IPR046805">
    <property type="entry name" value="Tra1_ring"/>
</dbReference>
<dbReference type="AlphaFoldDB" id="A0AAN8FK00"/>
<organism evidence="1 2">
    <name type="scientific">Trichostrongylus colubriformis</name>
    <name type="common">Black scour worm</name>
    <dbReference type="NCBI Taxonomy" id="6319"/>
    <lineage>
        <taxon>Eukaryota</taxon>
        <taxon>Metazoa</taxon>
        <taxon>Ecdysozoa</taxon>
        <taxon>Nematoda</taxon>
        <taxon>Chromadorea</taxon>
        <taxon>Rhabditida</taxon>
        <taxon>Rhabditina</taxon>
        <taxon>Rhabditomorpha</taxon>
        <taxon>Strongyloidea</taxon>
        <taxon>Trichostrongylidae</taxon>
        <taxon>Trichostrongylus</taxon>
    </lineage>
</organism>
<gene>
    <name evidence="1" type="ORF">GCK32_009564</name>
</gene>
<proteinExistence type="predicted"/>
<evidence type="ECO:0000313" key="2">
    <source>
        <dbReference type="Proteomes" id="UP001331761"/>
    </source>
</evidence>
<sequence>MSLDHPAQCMDGGILVDAIVTALSDSTKDFCQSAIVGLRHINDVCRVVIPDLEVMPRIPFVRYLIESVSALCYASSWFVRLGGASGLMYFIENYPDSVVLTNMSGFMESLIEVLVGMTDQVSCGAVDMAVGAIEKLQRRCLTVGLWCQRFKSGRDYKLYCRSSIQRKSTRAAEERAMTEFNVMALLDRCGSLEALCTIFTCQPPLIDISIESNRTQNFAKELINVCQMPVNEMLELNLFKSMDGCPAHFLPPYTMSEKAEYYK</sequence>
<dbReference type="Proteomes" id="UP001331761">
    <property type="component" value="Unassembled WGS sequence"/>
</dbReference>
<comment type="caution">
    <text evidence="1">The sequence shown here is derived from an EMBL/GenBank/DDBJ whole genome shotgun (WGS) entry which is preliminary data.</text>
</comment>
<dbReference type="InterPro" id="IPR016024">
    <property type="entry name" value="ARM-type_fold"/>
</dbReference>
<protein>
    <submittedName>
        <fullName evidence="1">Uncharacterized protein</fullName>
    </submittedName>
</protein>
<dbReference type="Pfam" id="PF20206">
    <property type="entry name" value="Tra1_ring"/>
    <property type="match status" value="1"/>
</dbReference>
<reference evidence="1 2" key="1">
    <citation type="submission" date="2019-10" db="EMBL/GenBank/DDBJ databases">
        <title>Assembly and Annotation for the nematode Trichostrongylus colubriformis.</title>
        <authorList>
            <person name="Martin J."/>
        </authorList>
    </citation>
    <scope>NUCLEOTIDE SEQUENCE [LARGE SCALE GENOMIC DNA]</scope>
    <source>
        <strain evidence="1">G859</strain>
        <tissue evidence="1">Whole worm</tissue>
    </source>
</reference>
<feature type="non-terminal residue" evidence="1">
    <location>
        <position position="263"/>
    </location>
</feature>
<name>A0AAN8FK00_TRICO</name>
<dbReference type="EMBL" id="WIXE01018185">
    <property type="protein sequence ID" value="KAK5971140.1"/>
    <property type="molecule type" value="Genomic_DNA"/>
</dbReference>